<evidence type="ECO:0000313" key="3">
    <source>
        <dbReference type="EMBL" id="WXB18779.1"/>
    </source>
</evidence>
<gene>
    <name evidence="3" type="ORF">LZC94_16265</name>
</gene>
<dbReference type="InterPro" id="IPR036318">
    <property type="entry name" value="FAD-bd_PCMH-like_sf"/>
</dbReference>
<dbReference type="EMBL" id="CP089984">
    <property type="protein sequence ID" value="WXB18779.1"/>
    <property type="molecule type" value="Genomic_DNA"/>
</dbReference>
<evidence type="ECO:0000259" key="2">
    <source>
        <dbReference type="PROSITE" id="PS51387"/>
    </source>
</evidence>
<evidence type="ECO:0000256" key="1">
    <source>
        <dbReference type="SAM" id="MobiDB-lite"/>
    </source>
</evidence>
<feature type="compositionally biased region" description="Polar residues" evidence="1">
    <location>
        <begin position="169"/>
        <end position="180"/>
    </location>
</feature>
<dbReference type="SUPFAM" id="SSF56176">
    <property type="entry name" value="FAD-binding/transporter-associated domain-like"/>
    <property type="match status" value="1"/>
</dbReference>
<name>A0ABZ2M8D6_9BACT</name>
<feature type="domain" description="FAD-binding PCMH-type" evidence="2">
    <location>
        <begin position="1"/>
        <end position="124"/>
    </location>
</feature>
<dbReference type="RefSeq" id="WP_394828406.1">
    <property type="nucleotide sequence ID" value="NZ_CP089984.1"/>
</dbReference>
<feature type="region of interest" description="Disordered" evidence="1">
    <location>
        <begin position="161"/>
        <end position="180"/>
    </location>
</feature>
<evidence type="ECO:0000313" key="4">
    <source>
        <dbReference type="Proteomes" id="UP001370348"/>
    </source>
</evidence>
<dbReference type="Gene3D" id="3.30.465.10">
    <property type="match status" value="1"/>
</dbReference>
<dbReference type="PROSITE" id="PS51387">
    <property type="entry name" value="FAD_PCMH"/>
    <property type="match status" value="1"/>
</dbReference>
<organism evidence="3 4">
    <name type="scientific">Pendulispora albinea</name>
    <dbReference type="NCBI Taxonomy" id="2741071"/>
    <lineage>
        <taxon>Bacteria</taxon>
        <taxon>Pseudomonadati</taxon>
        <taxon>Myxococcota</taxon>
        <taxon>Myxococcia</taxon>
        <taxon>Myxococcales</taxon>
        <taxon>Sorangiineae</taxon>
        <taxon>Pendulisporaceae</taxon>
        <taxon>Pendulispora</taxon>
    </lineage>
</organism>
<dbReference type="Proteomes" id="UP001370348">
    <property type="component" value="Chromosome"/>
</dbReference>
<proteinExistence type="predicted"/>
<accession>A0ABZ2M8D6</accession>
<protein>
    <recommendedName>
        <fullName evidence="2">FAD-binding PCMH-type domain-containing protein</fullName>
    </recommendedName>
</protein>
<keyword evidence="4" id="KW-1185">Reference proteome</keyword>
<sequence>MSTETFAIDRPSLLIDVDARVTLDDVERMLAGDHLTLGIADFDAHRDKTVAAWLSEGAPGAPDPWLDPADHLLAGLDATLPDGTRLSIRPAPRRSTGPDLMALAFGTRGRFMRITRAWLRVHPRDALRPETEPFQWTRSPPLTVAEEELLAAIEVEIKRVKPAAESAGTAETKTANGRRG</sequence>
<dbReference type="InterPro" id="IPR016169">
    <property type="entry name" value="FAD-bd_PCMH_sub2"/>
</dbReference>
<reference evidence="3 4" key="1">
    <citation type="submission" date="2021-12" db="EMBL/GenBank/DDBJ databases">
        <title>Discovery of the Pendulisporaceae a myxobacterial family with distinct sporulation behavior and unique specialized metabolism.</title>
        <authorList>
            <person name="Garcia R."/>
            <person name="Popoff A."/>
            <person name="Bader C.D."/>
            <person name="Loehr J."/>
            <person name="Walesch S."/>
            <person name="Walt C."/>
            <person name="Boldt J."/>
            <person name="Bunk B."/>
            <person name="Haeckl F.J.F.P.J."/>
            <person name="Gunesch A.P."/>
            <person name="Birkelbach J."/>
            <person name="Nuebel U."/>
            <person name="Pietschmann T."/>
            <person name="Bach T."/>
            <person name="Mueller R."/>
        </authorList>
    </citation>
    <scope>NUCLEOTIDE SEQUENCE [LARGE SCALE GENOMIC DNA]</scope>
    <source>
        <strain evidence="3 4">MSr11954</strain>
    </source>
</reference>
<dbReference type="InterPro" id="IPR016166">
    <property type="entry name" value="FAD-bd_PCMH"/>
</dbReference>